<comment type="caution">
    <text evidence="2">The sequence shown here is derived from an EMBL/GenBank/DDBJ whole genome shotgun (WGS) entry which is preliminary data.</text>
</comment>
<feature type="domain" description="Transcriptional regulator HTH-type FeoC" evidence="1">
    <location>
        <begin position="2"/>
        <end position="70"/>
    </location>
</feature>
<gene>
    <name evidence="2" type="ORF">ADH67_10270</name>
</gene>
<dbReference type="RefSeq" id="WP_066592694.1">
    <property type="nucleotide sequence ID" value="NZ_CAJTBZ010000015.1"/>
</dbReference>
<accession>A0A227KFP0</accession>
<evidence type="ECO:0000313" key="3">
    <source>
        <dbReference type="Proteomes" id="UP000214610"/>
    </source>
</evidence>
<organism evidence="2 3">
    <name type="scientific">Turicimonas muris</name>
    <dbReference type="NCBI Taxonomy" id="1796652"/>
    <lineage>
        <taxon>Bacteria</taxon>
        <taxon>Pseudomonadati</taxon>
        <taxon>Pseudomonadota</taxon>
        <taxon>Betaproteobacteria</taxon>
        <taxon>Burkholderiales</taxon>
        <taxon>Sutterellaceae</taxon>
        <taxon>Turicimonas</taxon>
    </lineage>
</organism>
<dbReference type="InterPro" id="IPR036388">
    <property type="entry name" value="WH-like_DNA-bd_sf"/>
</dbReference>
<evidence type="ECO:0000259" key="1">
    <source>
        <dbReference type="Pfam" id="PF09012"/>
    </source>
</evidence>
<dbReference type="GeneID" id="78361396"/>
<dbReference type="Gene3D" id="1.10.10.10">
    <property type="entry name" value="Winged helix-like DNA-binding domain superfamily/Winged helix DNA-binding domain"/>
    <property type="match status" value="1"/>
</dbReference>
<dbReference type="SUPFAM" id="SSF46785">
    <property type="entry name" value="Winged helix' DNA-binding domain"/>
    <property type="match status" value="1"/>
</dbReference>
<dbReference type="InterPro" id="IPR036390">
    <property type="entry name" value="WH_DNA-bd_sf"/>
</dbReference>
<dbReference type="Proteomes" id="UP000214610">
    <property type="component" value="Unassembled WGS sequence"/>
</dbReference>
<protein>
    <recommendedName>
        <fullName evidence="1">Transcriptional regulator HTH-type FeoC domain-containing protein</fullName>
    </recommendedName>
</protein>
<dbReference type="EMBL" id="NHMP01000007">
    <property type="protein sequence ID" value="OXE45797.1"/>
    <property type="molecule type" value="Genomic_DNA"/>
</dbReference>
<reference evidence="3" key="1">
    <citation type="submission" date="2017-05" db="EMBL/GenBank/DDBJ databases">
        <title>Improved OligoMM genomes.</title>
        <authorList>
            <person name="Garzetti D."/>
        </authorList>
    </citation>
    <scope>NUCLEOTIDE SEQUENCE [LARGE SCALE GENOMIC DNA]</scope>
    <source>
        <strain evidence="3">YL45</strain>
    </source>
</reference>
<dbReference type="InterPro" id="IPR015102">
    <property type="entry name" value="Tscrpt_reg_HTH_FeoC"/>
</dbReference>
<keyword evidence="3" id="KW-1185">Reference proteome</keyword>
<dbReference type="Pfam" id="PF09012">
    <property type="entry name" value="FeoC"/>
    <property type="match status" value="1"/>
</dbReference>
<dbReference type="AlphaFoldDB" id="A0A227KFP0"/>
<evidence type="ECO:0000313" key="2">
    <source>
        <dbReference type="EMBL" id="OXE45797.1"/>
    </source>
</evidence>
<proteinExistence type="predicted"/>
<sequence length="82" mass="9330">MTLSELKILVQERGQISLKELSLHFGSDESAIEAMMDRWIQKGLVKKVEPTKAQCSGCAFCGDDARFHYEWIGPRVVKFVNK</sequence>
<name>A0A227KFP0_9BURK</name>